<proteinExistence type="predicted"/>
<evidence type="ECO:0000313" key="2">
    <source>
        <dbReference type="EMBL" id="MFB9904459.1"/>
    </source>
</evidence>
<protein>
    <submittedName>
        <fullName evidence="2">Nucleotide disphospho-sugar-binding domain-containing protein</fullName>
    </submittedName>
</protein>
<dbReference type="Pfam" id="PF06722">
    <property type="entry name" value="EryCIII-like_C"/>
    <property type="match status" value="1"/>
</dbReference>
<dbReference type="SUPFAM" id="SSF53756">
    <property type="entry name" value="UDP-Glycosyltransferase/glycogen phosphorylase"/>
    <property type="match status" value="1"/>
</dbReference>
<name>A0ABV5ZWR2_9PSEU</name>
<keyword evidence="3" id="KW-1185">Reference proteome</keyword>
<organism evidence="2 3">
    <name type="scientific">Allokutzneria oryzae</name>
    <dbReference type="NCBI Taxonomy" id="1378989"/>
    <lineage>
        <taxon>Bacteria</taxon>
        <taxon>Bacillati</taxon>
        <taxon>Actinomycetota</taxon>
        <taxon>Actinomycetes</taxon>
        <taxon>Pseudonocardiales</taxon>
        <taxon>Pseudonocardiaceae</taxon>
        <taxon>Allokutzneria</taxon>
    </lineage>
</organism>
<accession>A0ABV5ZWR2</accession>
<dbReference type="EMBL" id="JBHLZU010000009">
    <property type="protein sequence ID" value="MFB9904459.1"/>
    <property type="molecule type" value="Genomic_DNA"/>
</dbReference>
<evidence type="ECO:0000313" key="3">
    <source>
        <dbReference type="Proteomes" id="UP001589693"/>
    </source>
</evidence>
<reference evidence="2 3" key="1">
    <citation type="submission" date="2024-09" db="EMBL/GenBank/DDBJ databases">
        <authorList>
            <person name="Sun Q."/>
            <person name="Mori K."/>
        </authorList>
    </citation>
    <scope>NUCLEOTIDE SEQUENCE [LARGE SCALE GENOMIC DNA]</scope>
    <source>
        <strain evidence="2 3">TBRC 7907</strain>
    </source>
</reference>
<dbReference type="InterPro" id="IPR010610">
    <property type="entry name" value="EryCIII-like_C"/>
</dbReference>
<feature type="domain" description="Erythromycin biosynthesis protein CIII-like C-terminal" evidence="1">
    <location>
        <begin position="185"/>
        <end position="284"/>
    </location>
</feature>
<evidence type="ECO:0000259" key="1">
    <source>
        <dbReference type="Pfam" id="PF06722"/>
    </source>
</evidence>
<comment type="caution">
    <text evidence="2">The sequence shown here is derived from an EMBL/GenBank/DDBJ whole genome shotgun (WGS) entry which is preliminary data.</text>
</comment>
<dbReference type="Gene3D" id="3.40.50.2000">
    <property type="entry name" value="Glycogen Phosphorylase B"/>
    <property type="match status" value="3"/>
</dbReference>
<dbReference type="RefSeq" id="WP_377851658.1">
    <property type="nucleotide sequence ID" value="NZ_JBHLZU010000009.1"/>
</dbReference>
<sequence>MDRGRRHVLFLGEPAAEDIHPVLGVVEELLSRGIRISYATGERFAGLVRASGADALDVHTALSESAPHLVVYQSGAAEAARNLARHWDVPVVAMHTGIAPKDDAREAEEPAVVFVPRAFQPDQEHFGDEFAFVGPSVSGRFYTEARWRPPTSEPVLVVRPDGRDEVLAWCADAFADQPWHVVADTEDGSGLPANFEVLRDIPALAVLRHAAVLLCGGSPASVLSAAHQGVPVVVVAGTADQRTVAEQVTRLGLGRVIHTARELPEAVLGVAEDGAAIADARRLQRLVLGAGGTEGAADVIQACLLCD</sequence>
<dbReference type="Proteomes" id="UP001589693">
    <property type="component" value="Unassembled WGS sequence"/>
</dbReference>
<gene>
    <name evidence="2" type="ORF">ACFFQA_11010</name>
</gene>